<dbReference type="SUPFAM" id="SSF109854">
    <property type="entry name" value="DinB/YfiT-like putative metalloenzymes"/>
    <property type="match status" value="1"/>
</dbReference>
<dbReference type="STRING" id="1108045.GORHZ_154_00460"/>
<dbReference type="InterPro" id="IPR017519">
    <property type="entry name" value="CHP03085"/>
</dbReference>
<dbReference type="InterPro" id="IPR024344">
    <property type="entry name" value="MDMPI_metal-binding"/>
</dbReference>
<protein>
    <recommendedName>
        <fullName evidence="1">Mycothiol-dependent maleylpyruvate isomerase metal-binding domain-containing protein</fullName>
    </recommendedName>
</protein>
<reference evidence="2 3" key="1">
    <citation type="submission" date="2012-08" db="EMBL/GenBank/DDBJ databases">
        <title>Whole genome shotgun sequence of Gordonia rhizosphera NBRC 16068.</title>
        <authorList>
            <person name="Takarada H."/>
            <person name="Isaki S."/>
            <person name="Hosoyama A."/>
            <person name="Tsuchikane K."/>
            <person name="Katsumata H."/>
            <person name="Baba S."/>
            <person name="Ohji S."/>
            <person name="Yamazaki S."/>
            <person name="Fujita N."/>
        </authorList>
    </citation>
    <scope>NUCLEOTIDE SEQUENCE [LARGE SCALE GENOMIC DNA]</scope>
    <source>
        <strain evidence="2 3">NBRC 16068</strain>
    </source>
</reference>
<dbReference type="Proteomes" id="UP000008363">
    <property type="component" value="Unassembled WGS sequence"/>
</dbReference>
<proteinExistence type="predicted"/>
<dbReference type="InterPro" id="IPR034660">
    <property type="entry name" value="DinB/YfiT-like"/>
</dbReference>
<name>K6WIH1_9ACTN</name>
<dbReference type="NCBIfam" id="TIGR03085">
    <property type="entry name" value="TIGR03085 family metal-binding protein"/>
    <property type="match status" value="1"/>
</dbReference>
<dbReference type="Pfam" id="PF11716">
    <property type="entry name" value="MDMPI_N"/>
    <property type="match status" value="1"/>
</dbReference>
<organism evidence="2 3">
    <name type="scientific">Gordonia rhizosphera NBRC 16068</name>
    <dbReference type="NCBI Taxonomy" id="1108045"/>
    <lineage>
        <taxon>Bacteria</taxon>
        <taxon>Bacillati</taxon>
        <taxon>Actinomycetota</taxon>
        <taxon>Actinomycetes</taxon>
        <taxon>Mycobacteriales</taxon>
        <taxon>Gordoniaceae</taxon>
        <taxon>Gordonia</taxon>
    </lineage>
</organism>
<dbReference type="EMBL" id="BAHC01000154">
    <property type="protein sequence ID" value="GAB91957.1"/>
    <property type="molecule type" value="Genomic_DNA"/>
</dbReference>
<dbReference type="NCBIfam" id="TIGR03083">
    <property type="entry name" value="maleylpyruvate isomerase family mycothiol-dependent enzyme"/>
    <property type="match status" value="1"/>
</dbReference>
<gene>
    <name evidence="2" type="ORF">GORHZ_154_00460</name>
</gene>
<sequence length="213" mass="22927">MEDVTLAQEERAALVESMRAVGPDAPTLCEGWTTRDLAAHIVVRERRPDSGLGILIKPLAGYTESVRTKAAQEPWDALLDKVASGPPLWSPMRPVDRWANLAEMFVHHEDVLRGAAGRDSEWTPRVLSDELQHALLGSAKMVGRMSLKNAPARTTLRTPDGHDVVSGGQGGAVTITGTPGELVLFAYGRAPVALEFDGDEALVSAVKDSERSI</sequence>
<evidence type="ECO:0000313" key="3">
    <source>
        <dbReference type="Proteomes" id="UP000008363"/>
    </source>
</evidence>
<evidence type="ECO:0000259" key="1">
    <source>
        <dbReference type="Pfam" id="PF11716"/>
    </source>
</evidence>
<dbReference type="GO" id="GO:0046872">
    <property type="term" value="F:metal ion binding"/>
    <property type="evidence" value="ECO:0007669"/>
    <property type="project" value="InterPro"/>
</dbReference>
<dbReference type="AlphaFoldDB" id="K6WIH1"/>
<keyword evidence="3" id="KW-1185">Reference proteome</keyword>
<dbReference type="eggNOG" id="COG0243">
    <property type="taxonomic scope" value="Bacteria"/>
</dbReference>
<feature type="domain" description="Mycothiol-dependent maleylpyruvate isomerase metal-binding" evidence="1">
    <location>
        <begin position="7"/>
        <end position="45"/>
    </location>
</feature>
<evidence type="ECO:0000313" key="2">
    <source>
        <dbReference type="EMBL" id="GAB91957.1"/>
    </source>
</evidence>
<accession>K6WIH1</accession>
<dbReference type="InterPro" id="IPR017517">
    <property type="entry name" value="Maleyloyr_isom"/>
</dbReference>
<comment type="caution">
    <text evidence="2">The sequence shown here is derived from an EMBL/GenBank/DDBJ whole genome shotgun (WGS) entry which is preliminary data.</text>
</comment>